<feature type="transmembrane region" description="Helical" evidence="3">
    <location>
        <begin position="85"/>
        <end position="102"/>
    </location>
</feature>
<feature type="transmembrane region" description="Helical" evidence="3">
    <location>
        <begin position="51"/>
        <end position="73"/>
    </location>
</feature>
<keyword evidence="1" id="KW-0175">Coiled coil</keyword>
<feature type="region of interest" description="Disordered" evidence="2">
    <location>
        <begin position="264"/>
        <end position="289"/>
    </location>
</feature>
<evidence type="ECO:0000256" key="3">
    <source>
        <dbReference type="SAM" id="Phobius"/>
    </source>
</evidence>
<keyword evidence="3" id="KW-0472">Membrane</keyword>
<evidence type="ECO:0000259" key="4">
    <source>
        <dbReference type="Pfam" id="PF10058"/>
    </source>
</evidence>
<dbReference type="Proteomes" id="UP000262825">
    <property type="component" value="Unassembled WGS sequence"/>
</dbReference>
<evidence type="ECO:0000256" key="2">
    <source>
        <dbReference type="SAM" id="MobiDB-lite"/>
    </source>
</evidence>
<sequence length="289" mass="33519">MGLFFPSNSKKKKKNTNLEKYSLEFEDITNKIEYYTERINKSKANYNFRTFLKLLFTLVVCNIILGFILKYYVSYHYYYYQSFHGYIKLFTIVSDLLILYLYRKSHYHRINKWTKKIIRLRKLHQDKIEDLKNSTSFNSVGALINRYSAGQNGDEDEAKLLDKEVLAKKKQLQELKEELDVLRKQGGGANIASSNKWFDKALSLLSGEENCITDNNSGNMEIVICPICKANSGMFKWKFTTINFICPNCKSESVIKSSLKRLSDGLEDSSNNKDIGTVSNESDTKIKKE</sequence>
<organism evidence="5 6">
    <name type="scientific">Saccharomycodes ludwigii</name>
    <dbReference type="NCBI Taxonomy" id="36035"/>
    <lineage>
        <taxon>Eukaryota</taxon>
        <taxon>Fungi</taxon>
        <taxon>Dikarya</taxon>
        <taxon>Ascomycota</taxon>
        <taxon>Saccharomycotina</taxon>
        <taxon>Saccharomycetes</taxon>
        <taxon>Saccharomycodales</taxon>
        <taxon>Saccharomycodaceae</taxon>
        <taxon>Saccharomycodes</taxon>
    </lineage>
</organism>
<name>A0A376B9Q6_9ASCO</name>
<dbReference type="InterPro" id="IPR019273">
    <property type="entry name" value="Lunapark_Znf"/>
</dbReference>
<feature type="domain" description="Lunapark zinc ribbon" evidence="4">
    <location>
        <begin position="197"/>
        <end position="251"/>
    </location>
</feature>
<evidence type="ECO:0000256" key="1">
    <source>
        <dbReference type="SAM" id="Coils"/>
    </source>
</evidence>
<reference evidence="6" key="1">
    <citation type="submission" date="2018-06" db="EMBL/GenBank/DDBJ databases">
        <authorList>
            <person name="Guldener U."/>
        </authorList>
    </citation>
    <scope>NUCLEOTIDE SEQUENCE [LARGE SCALE GENOMIC DNA]</scope>
    <source>
        <strain evidence="6">UTAD17</strain>
    </source>
</reference>
<protein>
    <recommendedName>
        <fullName evidence="4">Lunapark zinc ribbon domain-containing protein</fullName>
    </recommendedName>
</protein>
<keyword evidence="6" id="KW-1185">Reference proteome</keyword>
<evidence type="ECO:0000313" key="5">
    <source>
        <dbReference type="EMBL" id="SSD61382.1"/>
    </source>
</evidence>
<evidence type="ECO:0000313" key="6">
    <source>
        <dbReference type="Proteomes" id="UP000262825"/>
    </source>
</evidence>
<dbReference type="OrthoDB" id="3972114at2759"/>
<feature type="compositionally biased region" description="Polar residues" evidence="2">
    <location>
        <begin position="268"/>
        <end position="281"/>
    </location>
</feature>
<gene>
    <name evidence="5" type="ORF">SCODWIG_03143</name>
</gene>
<dbReference type="Pfam" id="PF10058">
    <property type="entry name" value="Zn_ribbon_10"/>
    <property type="match status" value="1"/>
</dbReference>
<keyword evidence="3" id="KW-0812">Transmembrane</keyword>
<dbReference type="VEuPathDB" id="FungiDB:SCODWIG_03143"/>
<dbReference type="AlphaFoldDB" id="A0A376B9Q6"/>
<proteinExistence type="predicted"/>
<keyword evidence="3" id="KW-1133">Transmembrane helix</keyword>
<feature type="coiled-coil region" evidence="1">
    <location>
        <begin position="158"/>
        <end position="185"/>
    </location>
</feature>
<dbReference type="EMBL" id="UFAJ01000679">
    <property type="protein sequence ID" value="SSD61382.1"/>
    <property type="molecule type" value="Genomic_DNA"/>
</dbReference>
<accession>A0A376B9Q6</accession>